<dbReference type="EMBL" id="VSRR010077367">
    <property type="protein sequence ID" value="MPC88295.1"/>
    <property type="molecule type" value="Genomic_DNA"/>
</dbReference>
<comment type="caution">
    <text evidence="1">The sequence shown here is derived from an EMBL/GenBank/DDBJ whole genome shotgun (WGS) entry which is preliminary data.</text>
</comment>
<keyword evidence="2" id="KW-1185">Reference proteome</keyword>
<accession>A0A5B7J0I8</accession>
<protein>
    <submittedName>
        <fullName evidence="1">Uncharacterized protein</fullName>
    </submittedName>
</protein>
<dbReference type="AlphaFoldDB" id="A0A5B7J0I8"/>
<dbReference type="Proteomes" id="UP000324222">
    <property type="component" value="Unassembled WGS sequence"/>
</dbReference>
<name>A0A5B7J0I8_PORTR</name>
<evidence type="ECO:0000313" key="1">
    <source>
        <dbReference type="EMBL" id="MPC88295.1"/>
    </source>
</evidence>
<gene>
    <name evidence="1" type="ORF">E2C01_083196</name>
</gene>
<reference evidence="1 2" key="1">
    <citation type="submission" date="2019-05" db="EMBL/GenBank/DDBJ databases">
        <title>Another draft genome of Portunus trituberculatus and its Hox gene families provides insights of decapod evolution.</title>
        <authorList>
            <person name="Jeong J.-H."/>
            <person name="Song I."/>
            <person name="Kim S."/>
            <person name="Choi T."/>
            <person name="Kim D."/>
            <person name="Ryu S."/>
            <person name="Kim W."/>
        </authorList>
    </citation>
    <scope>NUCLEOTIDE SEQUENCE [LARGE SCALE GENOMIC DNA]</scope>
    <source>
        <tissue evidence="1">Muscle</tissue>
    </source>
</reference>
<sequence length="201" mass="23636">MWAFHRNFWAKGDTFLWYFLSQSPPARKPFPRVRKPNLHSYRGQDSNSCAWRPSDPKACMVPLYHGHDTVLLQATVDYVNITIMMETVKALAASRCWRKARWPRRIWSWPYLQRRVELGYYGNLMGELAIKYPPLHKNFRIDKDLFSEVLERVKPHIQMQENLLNQAQASRSVYIPSALRCHIGARTFLAVQCHLPDAPLR</sequence>
<evidence type="ECO:0000313" key="2">
    <source>
        <dbReference type="Proteomes" id="UP000324222"/>
    </source>
</evidence>
<organism evidence="1 2">
    <name type="scientific">Portunus trituberculatus</name>
    <name type="common">Swimming crab</name>
    <name type="synonym">Neptunus trituberculatus</name>
    <dbReference type="NCBI Taxonomy" id="210409"/>
    <lineage>
        <taxon>Eukaryota</taxon>
        <taxon>Metazoa</taxon>
        <taxon>Ecdysozoa</taxon>
        <taxon>Arthropoda</taxon>
        <taxon>Crustacea</taxon>
        <taxon>Multicrustacea</taxon>
        <taxon>Malacostraca</taxon>
        <taxon>Eumalacostraca</taxon>
        <taxon>Eucarida</taxon>
        <taxon>Decapoda</taxon>
        <taxon>Pleocyemata</taxon>
        <taxon>Brachyura</taxon>
        <taxon>Eubrachyura</taxon>
        <taxon>Portunoidea</taxon>
        <taxon>Portunidae</taxon>
        <taxon>Portuninae</taxon>
        <taxon>Portunus</taxon>
    </lineage>
</organism>
<proteinExistence type="predicted"/>